<reference evidence="4" key="2">
    <citation type="submission" date="2025-09" db="UniProtKB">
        <authorList>
            <consortium name="Ensembl"/>
        </authorList>
    </citation>
    <scope>IDENTIFICATION</scope>
</reference>
<sequence length="109" mass="11568">MDLITDENHVLVLHILPSEPGSPSADCAVDVQERIPCGPPGTSASVCRGRGCCVGGSKPSCYYPLDGKTSVSHCSPSSDLKLWCCYQKRPAQVSATEPRFGGRSGEQML</sequence>
<dbReference type="PaxDb" id="30732-ENSOMEP00000021600"/>
<evidence type="ECO:0000313" key="5">
    <source>
        <dbReference type="Proteomes" id="UP000261560"/>
    </source>
</evidence>
<dbReference type="SMART" id="SM00018">
    <property type="entry name" value="PD"/>
    <property type="match status" value="1"/>
</dbReference>
<dbReference type="Gene3D" id="4.10.110.10">
    <property type="entry name" value="Spasmolytic Protein, domain 1"/>
    <property type="match status" value="1"/>
</dbReference>
<dbReference type="SUPFAM" id="SSF57492">
    <property type="entry name" value="Trefoil"/>
    <property type="match status" value="1"/>
</dbReference>
<dbReference type="Ensembl" id="ENSOMET00000031312.1">
    <property type="protein sequence ID" value="ENSOMEP00000021600.1"/>
    <property type="gene ID" value="ENSOMEG00000023503.1"/>
</dbReference>
<dbReference type="Pfam" id="PF00088">
    <property type="entry name" value="Trefoil"/>
    <property type="match status" value="1"/>
</dbReference>
<evidence type="ECO:0000256" key="1">
    <source>
        <dbReference type="ARBA" id="ARBA00023157"/>
    </source>
</evidence>
<comment type="caution">
    <text evidence="2">Lacks conserved residue(s) required for the propagation of feature annotation.</text>
</comment>
<feature type="disulfide bond" evidence="2">
    <location>
        <begin position="37"/>
        <end position="52"/>
    </location>
</feature>
<feature type="disulfide bond" evidence="2">
    <location>
        <begin position="27"/>
        <end position="53"/>
    </location>
</feature>
<feature type="domain" description="P-type" evidence="3">
    <location>
        <begin position="25"/>
        <end position="65"/>
    </location>
</feature>
<dbReference type="InterPro" id="IPR044913">
    <property type="entry name" value="P_trefoil_dom_sf"/>
</dbReference>
<dbReference type="Proteomes" id="UP000261560">
    <property type="component" value="Unplaced"/>
</dbReference>
<dbReference type="InterPro" id="IPR000519">
    <property type="entry name" value="P_trefoil_dom"/>
</dbReference>
<keyword evidence="5" id="KW-1185">Reference proteome</keyword>
<dbReference type="PROSITE" id="PS51448">
    <property type="entry name" value="P_TREFOIL_2"/>
    <property type="match status" value="1"/>
</dbReference>
<evidence type="ECO:0000256" key="2">
    <source>
        <dbReference type="PROSITE-ProRule" id="PRU00779"/>
    </source>
</evidence>
<organism evidence="4 5">
    <name type="scientific">Oryzias melastigma</name>
    <name type="common">Marine medaka</name>
    <dbReference type="NCBI Taxonomy" id="30732"/>
    <lineage>
        <taxon>Eukaryota</taxon>
        <taxon>Metazoa</taxon>
        <taxon>Chordata</taxon>
        <taxon>Craniata</taxon>
        <taxon>Vertebrata</taxon>
        <taxon>Euteleostomi</taxon>
        <taxon>Actinopterygii</taxon>
        <taxon>Neopterygii</taxon>
        <taxon>Teleostei</taxon>
        <taxon>Neoteleostei</taxon>
        <taxon>Acanthomorphata</taxon>
        <taxon>Ovalentaria</taxon>
        <taxon>Atherinomorphae</taxon>
        <taxon>Beloniformes</taxon>
        <taxon>Adrianichthyidae</taxon>
        <taxon>Oryziinae</taxon>
        <taxon>Oryzias</taxon>
    </lineage>
</organism>
<keyword evidence="1 2" id="KW-1015">Disulfide bond</keyword>
<protein>
    <recommendedName>
        <fullName evidence="3">P-type domain-containing protein</fullName>
    </recommendedName>
</protein>
<dbReference type="CDD" id="cd00111">
    <property type="entry name" value="Trefoil"/>
    <property type="match status" value="1"/>
</dbReference>
<proteinExistence type="predicted"/>
<name>A0A3B3CW97_ORYME</name>
<dbReference type="AlphaFoldDB" id="A0A3B3CW97"/>
<evidence type="ECO:0000259" key="3">
    <source>
        <dbReference type="PROSITE" id="PS51448"/>
    </source>
</evidence>
<accession>A0A3B3CW97</accession>
<evidence type="ECO:0000313" key="4">
    <source>
        <dbReference type="Ensembl" id="ENSOMEP00000021600.1"/>
    </source>
</evidence>
<reference evidence="4" key="1">
    <citation type="submission" date="2025-08" db="UniProtKB">
        <authorList>
            <consortium name="Ensembl"/>
        </authorList>
    </citation>
    <scope>IDENTIFICATION</scope>
</reference>